<organism evidence="2 3">
    <name type="scientific">Sphingobium olei</name>
    <dbReference type="NCBI Taxonomy" id="420955"/>
    <lineage>
        <taxon>Bacteria</taxon>
        <taxon>Pseudomonadati</taxon>
        <taxon>Pseudomonadota</taxon>
        <taxon>Alphaproteobacteria</taxon>
        <taxon>Sphingomonadales</taxon>
        <taxon>Sphingomonadaceae</taxon>
        <taxon>Sphingobium</taxon>
    </lineage>
</organism>
<dbReference type="Proteomes" id="UP001597203">
    <property type="component" value="Unassembled WGS sequence"/>
</dbReference>
<comment type="caution">
    <text evidence="2">The sequence shown here is derived from an EMBL/GenBank/DDBJ whole genome shotgun (WGS) entry which is preliminary data.</text>
</comment>
<keyword evidence="1" id="KW-0812">Transmembrane</keyword>
<gene>
    <name evidence="2" type="ORF">ACFQ24_04360</name>
</gene>
<dbReference type="EMBL" id="JBHTLS010000067">
    <property type="protein sequence ID" value="MFD1104125.1"/>
    <property type="molecule type" value="Genomic_DNA"/>
</dbReference>
<keyword evidence="1" id="KW-0472">Membrane</keyword>
<evidence type="ECO:0000313" key="2">
    <source>
        <dbReference type="EMBL" id="MFD1104125.1"/>
    </source>
</evidence>
<feature type="transmembrane region" description="Helical" evidence="1">
    <location>
        <begin position="7"/>
        <end position="29"/>
    </location>
</feature>
<dbReference type="RefSeq" id="WP_380909263.1">
    <property type="nucleotide sequence ID" value="NZ_JBHTLS010000067.1"/>
</dbReference>
<accession>A0ABW3NZ36</accession>
<evidence type="ECO:0000256" key="1">
    <source>
        <dbReference type="SAM" id="Phobius"/>
    </source>
</evidence>
<name>A0ABW3NZ36_9SPHN</name>
<evidence type="ECO:0000313" key="3">
    <source>
        <dbReference type="Proteomes" id="UP001597203"/>
    </source>
</evidence>
<reference evidence="3" key="1">
    <citation type="journal article" date="2019" name="Int. J. Syst. Evol. Microbiol.">
        <title>The Global Catalogue of Microorganisms (GCM) 10K type strain sequencing project: providing services to taxonomists for standard genome sequencing and annotation.</title>
        <authorList>
            <consortium name="The Broad Institute Genomics Platform"/>
            <consortium name="The Broad Institute Genome Sequencing Center for Infectious Disease"/>
            <person name="Wu L."/>
            <person name="Ma J."/>
        </authorList>
    </citation>
    <scope>NUCLEOTIDE SEQUENCE [LARGE SCALE GENOMIC DNA]</scope>
    <source>
        <strain evidence="3">CCUG 54329</strain>
    </source>
</reference>
<proteinExistence type="predicted"/>
<keyword evidence="1" id="KW-1133">Transmembrane helix</keyword>
<sequence>MLGHSASFLTISVFGIIVVATTIMGNFGLTPSGKWSLRLAGVTLIAAGLLLA</sequence>
<protein>
    <submittedName>
        <fullName evidence="2">Uncharacterized protein</fullName>
    </submittedName>
</protein>
<keyword evidence="3" id="KW-1185">Reference proteome</keyword>